<evidence type="ECO:0000313" key="2">
    <source>
        <dbReference type="Proteomes" id="UP000018296"/>
    </source>
</evidence>
<organism evidence="1 2">
    <name type="scientific">Sporolactobacillus laevolacticus DSM 442</name>
    <dbReference type="NCBI Taxonomy" id="1395513"/>
    <lineage>
        <taxon>Bacteria</taxon>
        <taxon>Bacillati</taxon>
        <taxon>Bacillota</taxon>
        <taxon>Bacilli</taxon>
        <taxon>Bacillales</taxon>
        <taxon>Sporolactobacillaceae</taxon>
        <taxon>Sporolactobacillus</taxon>
    </lineage>
</organism>
<reference evidence="1 2" key="1">
    <citation type="journal article" date="2013" name="Genome Announc.">
        <title>Genome Sequence of Sporolactobacillus laevolacticus DSM442, an Efficient Polymer-Grade D-Lactate Producer from Agricultural Waste Cottonseed as a Nitrogen Source.</title>
        <authorList>
            <person name="Wang H."/>
            <person name="Wang L."/>
            <person name="Ju J."/>
            <person name="Yu B."/>
            <person name="Ma Y."/>
        </authorList>
    </citation>
    <scope>NUCLEOTIDE SEQUENCE [LARGE SCALE GENOMIC DNA]</scope>
    <source>
        <strain evidence="1 2">DSM 442</strain>
    </source>
</reference>
<name>V6IUY7_9BACL</name>
<accession>V6IUY7</accession>
<dbReference type="STRING" id="1395513.P343_18235"/>
<dbReference type="AlphaFoldDB" id="V6IUY7"/>
<comment type="caution">
    <text evidence="1">The sequence shown here is derived from an EMBL/GenBank/DDBJ whole genome shotgun (WGS) entry which is preliminary data.</text>
</comment>
<evidence type="ECO:0000313" key="1">
    <source>
        <dbReference type="EMBL" id="EST10246.1"/>
    </source>
</evidence>
<protein>
    <submittedName>
        <fullName evidence="1">Uncharacterized protein</fullName>
    </submittedName>
</protein>
<sequence length="59" mass="7172">MQQDDDTETLMRWVDIRNYVIDQAQKEIPYKTWIRLIQPSPKQTIKRVGIKHIMMNHGY</sequence>
<gene>
    <name evidence="1" type="ORF">P343_18235</name>
</gene>
<keyword evidence="2" id="KW-1185">Reference proteome</keyword>
<dbReference type="PATRIC" id="fig|1395513.3.peg.3679"/>
<dbReference type="Proteomes" id="UP000018296">
    <property type="component" value="Unassembled WGS sequence"/>
</dbReference>
<dbReference type="EMBL" id="AWTC01000030">
    <property type="protein sequence ID" value="EST10246.1"/>
    <property type="molecule type" value="Genomic_DNA"/>
</dbReference>
<proteinExistence type="predicted"/>